<dbReference type="InterPro" id="IPR005467">
    <property type="entry name" value="His_kinase_dom"/>
</dbReference>
<evidence type="ECO:0000313" key="18">
    <source>
        <dbReference type="Proteomes" id="UP000037507"/>
    </source>
</evidence>
<evidence type="ECO:0000256" key="13">
    <source>
        <dbReference type="ARBA" id="ARBA00023012"/>
    </source>
</evidence>
<dbReference type="GO" id="GO:0005524">
    <property type="term" value="F:ATP binding"/>
    <property type="evidence" value="ECO:0007669"/>
    <property type="project" value="UniProtKB-KW"/>
</dbReference>
<dbReference type="Gene3D" id="3.30.565.10">
    <property type="entry name" value="Histidine kinase-like ATPase, C-terminal domain"/>
    <property type="match status" value="1"/>
</dbReference>
<comment type="catalytic activity">
    <reaction evidence="1">
        <text>ATP + protein L-histidine = ADP + protein N-phospho-L-histidine.</text>
        <dbReference type="EC" id="2.7.13.3"/>
    </reaction>
</comment>
<accession>A0A2T7SST8</accession>
<dbReference type="SUPFAM" id="SSF55874">
    <property type="entry name" value="ATPase domain of HSP90 chaperone/DNA topoisomerase II/histidine kinase"/>
    <property type="match status" value="1"/>
</dbReference>
<dbReference type="PANTHER" id="PTHR44936:SF5">
    <property type="entry name" value="SENSOR HISTIDINE KINASE ENVZ"/>
    <property type="match status" value="1"/>
</dbReference>
<dbReference type="InterPro" id="IPR004358">
    <property type="entry name" value="Sig_transdc_His_kin-like_C"/>
</dbReference>
<organism evidence="17 18">
    <name type="scientific">Limnohabitans planktonicus II-D5</name>
    <dbReference type="NCBI Taxonomy" id="1293045"/>
    <lineage>
        <taxon>Bacteria</taxon>
        <taxon>Pseudomonadati</taxon>
        <taxon>Pseudomonadota</taxon>
        <taxon>Betaproteobacteria</taxon>
        <taxon>Burkholderiales</taxon>
        <taxon>Comamonadaceae</taxon>
        <taxon>Limnohabitans</taxon>
    </lineage>
</organism>
<dbReference type="EMBL" id="LFYT02000058">
    <property type="protein sequence ID" value="PVE05922.1"/>
    <property type="molecule type" value="Genomic_DNA"/>
</dbReference>
<dbReference type="CDD" id="cd00075">
    <property type="entry name" value="HATPase"/>
    <property type="match status" value="1"/>
</dbReference>
<gene>
    <name evidence="17" type="ORF">H663_020220</name>
</gene>
<dbReference type="InterPro" id="IPR050980">
    <property type="entry name" value="2C_sensor_his_kinase"/>
</dbReference>
<dbReference type="InterPro" id="IPR003594">
    <property type="entry name" value="HATPase_dom"/>
</dbReference>
<evidence type="ECO:0000259" key="16">
    <source>
        <dbReference type="PROSITE" id="PS50885"/>
    </source>
</evidence>
<dbReference type="PRINTS" id="PR00344">
    <property type="entry name" value="BCTRLSENSOR"/>
</dbReference>
<dbReference type="PANTHER" id="PTHR44936">
    <property type="entry name" value="SENSOR PROTEIN CREC"/>
    <property type="match status" value="1"/>
</dbReference>
<dbReference type="InterPro" id="IPR036097">
    <property type="entry name" value="HisK_dim/P_sf"/>
</dbReference>
<evidence type="ECO:0000256" key="11">
    <source>
        <dbReference type="ARBA" id="ARBA00022840"/>
    </source>
</evidence>
<evidence type="ECO:0000256" key="3">
    <source>
        <dbReference type="ARBA" id="ARBA00012438"/>
    </source>
</evidence>
<dbReference type="SMART" id="SM00387">
    <property type="entry name" value="HATPase_c"/>
    <property type="match status" value="1"/>
</dbReference>
<name>A0A2T7SST8_9BURK</name>
<keyword evidence="7" id="KW-0808">Transferase</keyword>
<keyword evidence="10" id="KW-0418">Kinase</keyword>
<dbReference type="SMART" id="SM00388">
    <property type="entry name" value="HisKA"/>
    <property type="match status" value="1"/>
</dbReference>
<keyword evidence="4" id="KW-1003">Cell membrane</keyword>
<keyword evidence="5" id="KW-0997">Cell inner membrane</keyword>
<feature type="domain" description="Histidine kinase" evidence="15">
    <location>
        <begin position="202"/>
        <end position="397"/>
    </location>
</feature>
<dbReference type="SMART" id="SM00304">
    <property type="entry name" value="HAMP"/>
    <property type="match status" value="1"/>
</dbReference>
<reference evidence="17" key="1">
    <citation type="submission" date="2017-04" db="EMBL/GenBank/DDBJ databases">
        <title>Unexpected and diverse lifestyles within the genus Limnohabitans.</title>
        <authorList>
            <person name="Kasalicky V."/>
            <person name="Mehrshad M."/>
            <person name="Andrei S.-A."/>
            <person name="Salcher M."/>
            <person name="Kratochvilova H."/>
            <person name="Simek K."/>
            <person name="Ghai R."/>
        </authorList>
    </citation>
    <scope>NUCLEOTIDE SEQUENCE [LARGE SCALE GENOMIC DNA]</scope>
    <source>
        <strain evidence="17">II-D5</strain>
    </source>
</reference>
<protein>
    <recommendedName>
        <fullName evidence="3">histidine kinase</fullName>
        <ecNumber evidence="3">2.7.13.3</ecNumber>
    </recommendedName>
</protein>
<dbReference type="PROSITE" id="PS50885">
    <property type="entry name" value="HAMP"/>
    <property type="match status" value="1"/>
</dbReference>
<evidence type="ECO:0000256" key="9">
    <source>
        <dbReference type="ARBA" id="ARBA00022741"/>
    </source>
</evidence>
<evidence type="ECO:0000256" key="5">
    <source>
        <dbReference type="ARBA" id="ARBA00022519"/>
    </source>
</evidence>
<dbReference type="PROSITE" id="PS50109">
    <property type="entry name" value="HIS_KIN"/>
    <property type="match status" value="1"/>
</dbReference>
<dbReference type="AlphaFoldDB" id="A0A2T7SST8"/>
<evidence type="ECO:0000256" key="1">
    <source>
        <dbReference type="ARBA" id="ARBA00000085"/>
    </source>
</evidence>
<dbReference type="EC" id="2.7.13.3" evidence="3"/>
<keyword evidence="11" id="KW-0067">ATP-binding</keyword>
<evidence type="ECO:0000256" key="4">
    <source>
        <dbReference type="ARBA" id="ARBA00022475"/>
    </source>
</evidence>
<dbReference type="CDD" id="cd00082">
    <property type="entry name" value="HisKA"/>
    <property type="match status" value="1"/>
</dbReference>
<sequence length="415" mass="46118">MGGTRFFVNVNSSEVPVIPLRQKELADLVVSSVEHAMLENLPSLAQLRVQMTMPDKLSISPGGTLVTDLPSAWVESSLLTQPRPAPLLVIQTQLEPTSWLFLAARMPDPYFLDNADPLTWERMGPQLITLVTVLVLLTLVVRSLTRPLEHMAQVTSRFASAIHVEPVPETGSAEMRRTARAINEMQASIQKYVEDRTRLFAGISHDLKTPITRLKLRTELLDDDELRNDFHEDLDELDEMVINALQAVRDSQIHENLSDLPLDRLIERLIAPVNERVEWAGESLTVKAKPLALRRALGNLIDNALRYGDRLSIQVQRQDDWAAILLLDNGPGIPVDDLDKLGQPYVRLEHGRQRNPGGNGLGLSLARELVASLQGMLTWRNHPQGGLEVTVKVPLAPAATPAWEADTFDGTQTSS</sequence>
<dbReference type="GO" id="GO:0005886">
    <property type="term" value="C:plasma membrane"/>
    <property type="evidence" value="ECO:0007669"/>
    <property type="project" value="UniProtKB-SubCell"/>
</dbReference>
<dbReference type="Pfam" id="PF00512">
    <property type="entry name" value="HisKA"/>
    <property type="match status" value="1"/>
</dbReference>
<keyword evidence="8" id="KW-0812">Transmembrane</keyword>
<evidence type="ECO:0000256" key="12">
    <source>
        <dbReference type="ARBA" id="ARBA00022989"/>
    </source>
</evidence>
<keyword evidence="13" id="KW-0902">Two-component regulatory system</keyword>
<evidence type="ECO:0000256" key="7">
    <source>
        <dbReference type="ARBA" id="ARBA00022679"/>
    </source>
</evidence>
<dbReference type="Pfam" id="PF02518">
    <property type="entry name" value="HATPase_c"/>
    <property type="match status" value="1"/>
</dbReference>
<keyword evidence="18" id="KW-1185">Reference proteome</keyword>
<evidence type="ECO:0000256" key="10">
    <source>
        <dbReference type="ARBA" id="ARBA00022777"/>
    </source>
</evidence>
<dbReference type="Pfam" id="PF00672">
    <property type="entry name" value="HAMP"/>
    <property type="match status" value="1"/>
</dbReference>
<evidence type="ECO:0000256" key="2">
    <source>
        <dbReference type="ARBA" id="ARBA00004429"/>
    </source>
</evidence>
<dbReference type="Gene3D" id="1.10.287.130">
    <property type="match status" value="1"/>
</dbReference>
<evidence type="ECO:0000313" key="17">
    <source>
        <dbReference type="EMBL" id="PVE05922.1"/>
    </source>
</evidence>
<dbReference type="Proteomes" id="UP000037507">
    <property type="component" value="Unassembled WGS sequence"/>
</dbReference>
<dbReference type="InterPro" id="IPR036890">
    <property type="entry name" value="HATPase_C_sf"/>
</dbReference>
<dbReference type="CDD" id="cd06225">
    <property type="entry name" value="HAMP"/>
    <property type="match status" value="1"/>
</dbReference>
<evidence type="ECO:0000256" key="14">
    <source>
        <dbReference type="ARBA" id="ARBA00023136"/>
    </source>
</evidence>
<evidence type="ECO:0000259" key="15">
    <source>
        <dbReference type="PROSITE" id="PS50109"/>
    </source>
</evidence>
<keyword evidence="12" id="KW-1133">Transmembrane helix</keyword>
<dbReference type="GO" id="GO:0000155">
    <property type="term" value="F:phosphorelay sensor kinase activity"/>
    <property type="evidence" value="ECO:0007669"/>
    <property type="project" value="InterPro"/>
</dbReference>
<dbReference type="SUPFAM" id="SSF47384">
    <property type="entry name" value="Homodimeric domain of signal transducing histidine kinase"/>
    <property type="match status" value="1"/>
</dbReference>
<dbReference type="InterPro" id="IPR003660">
    <property type="entry name" value="HAMP_dom"/>
</dbReference>
<keyword evidence="14" id="KW-0472">Membrane</keyword>
<evidence type="ECO:0000256" key="6">
    <source>
        <dbReference type="ARBA" id="ARBA00022553"/>
    </source>
</evidence>
<comment type="caution">
    <text evidence="17">The sequence shown here is derived from an EMBL/GenBank/DDBJ whole genome shotgun (WGS) entry which is preliminary data.</text>
</comment>
<keyword evidence="6" id="KW-0597">Phosphoprotein</keyword>
<proteinExistence type="predicted"/>
<comment type="subcellular location">
    <subcellularLocation>
        <location evidence="2">Cell inner membrane</location>
        <topology evidence="2">Multi-pass membrane protein</topology>
    </subcellularLocation>
</comment>
<dbReference type="InterPro" id="IPR003661">
    <property type="entry name" value="HisK_dim/P_dom"/>
</dbReference>
<evidence type="ECO:0000256" key="8">
    <source>
        <dbReference type="ARBA" id="ARBA00022692"/>
    </source>
</evidence>
<keyword evidence="9" id="KW-0547">Nucleotide-binding</keyword>
<feature type="domain" description="HAMP" evidence="16">
    <location>
        <begin position="142"/>
        <end position="194"/>
    </location>
</feature>